<dbReference type="Pfam" id="PF10531">
    <property type="entry name" value="SLBB"/>
    <property type="match status" value="1"/>
</dbReference>
<keyword evidence="1" id="KW-0732">Signal</keyword>
<keyword evidence="2" id="KW-0472">Membrane</keyword>
<organism evidence="5 6">
    <name type="scientific">Anditalea andensis</name>
    <dbReference type="NCBI Taxonomy" id="1048983"/>
    <lineage>
        <taxon>Bacteria</taxon>
        <taxon>Pseudomonadati</taxon>
        <taxon>Bacteroidota</taxon>
        <taxon>Cytophagia</taxon>
        <taxon>Cytophagales</taxon>
        <taxon>Cytophagaceae</taxon>
        <taxon>Anditalea</taxon>
    </lineage>
</organism>
<dbReference type="InterPro" id="IPR019554">
    <property type="entry name" value="Soluble_ligand-bd"/>
</dbReference>
<accession>A0A074LES4</accession>
<gene>
    <name evidence="5" type="ORF">EL17_16205</name>
</gene>
<sequence>MKKTLTYFIISLIMLSSCRSSKNIPYFKNIPLSEYSKITQSSFTEPIIQQDDVLDIIIQTTEPLASLSVKAAAVEAPIQSPGGQVRVPGFIVDKNGEVEMPVVGTVRLEGLTTYEARQVIRKKAAKFYVDPAVQVRFLNFTITVIGEVNRPSNYTVPNEKVNILDAIGMAGDLTIFGKRENVLLIREGKDGKEMVRFNLNDAEVFNSPYYFLRQNDIIYVEPSKARIASTDATRLSALAIIATIISSSVLAASILL</sequence>
<dbReference type="OrthoDB" id="662756at2"/>
<dbReference type="RefSeq" id="WP_035076672.1">
    <property type="nucleotide sequence ID" value="NZ_JMIH01000024.1"/>
</dbReference>
<dbReference type="Gene3D" id="3.10.560.10">
    <property type="entry name" value="Outer membrane lipoprotein wza domain like"/>
    <property type="match status" value="1"/>
</dbReference>
<evidence type="ECO:0000313" key="5">
    <source>
        <dbReference type="EMBL" id="KEO72292.1"/>
    </source>
</evidence>
<evidence type="ECO:0000313" key="6">
    <source>
        <dbReference type="Proteomes" id="UP000027821"/>
    </source>
</evidence>
<name>A0A074LES4_9BACT</name>
<dbReference type="EMBL" id="JMIH01000024">
    <property type="protein sequence ID" value="KEO72292.1"/>
    <property type="molecule type" value="Genomic_DNA"/>
</dbReference>
<reference evidence="5 6" key="1">
    <citation type="submission" date="2014-04" db="EMBL/GenBank/DDBJ databases">
        <title>Characterization and application of a salt tolerant electro-active bacterium.</title>
        <authorList>
            <person name="Yang L."/>
            <person name="Wei S."/>
            <person name="Tay Q.X.M."/>
        </authorList>
    </citation>
    <scope>NUCLEOTIDE SEQUENCE [LARGE SCALE GENOMIC DNA]</scope>
    <source>
        <strain evidence="5 6">LY1</strain>
    </source>
</reference>
<evidence type="ECO:0000256" key="2">
    <source>
        <dbReference type="SAM" id="Phobius"/>
    </source>
</evidence>
<dbReference type="eggNOG" id="COG1596">
    <property type="taxonomic scope" value="Bacteria"/>
</dbReference>
<dbReference type="PANTHER" id="PTHR33619">
    <property type="entry name" value="POLYSACCHARIDE EXPORT PROTEIN GFCE-RELATED"/>
    <property type="match status" value="1"/>
</dbReference>
<proteinExistence type="predicted"/>
<dbReference type="GO" id="GO:0015159">
    <property type="term" value="F:polysaccharide transmembrane transporter activity"/>
    <property type="evidence" value="ECO:0007669"/>
    <property type="project" value="InterPro"/>
</dbReference>
<dbReference type="STRING" id="1048983.EL17_16205"/>
<feature type="domain" description="Polysaccharide export protein N-terminal" evidence="3">
    <location>
        <begin position="46"/>
        <end position="136"/>
    </location>
</feature>
<feature type="transmembrane region" description="Helical" evidence="2">
    <location>
        <begin position="235"/>
        <end position="255"/>
    </location>
</feature>
<evidence type="ECO:0000256" key="1">
    <source>
        <dbReference type="ARBA" id="ARBA00022729"/>
    </source>
</evidence>
<dbReference type="AlphaFoldDB" id="A0A074LES4"/>
<dbReference type="PANTHER" id="PTHR33619:SF3">
    <property type="entry name" value="POLYSACCHARIDE EXPORT PROTEIN GFCE-RELATED"/>
    <property type="match status" value="1"/>
</dbReference>
<dbReference type="Pfam" id="PF02563">
    <property type="entry name" value="Poly_export"/>
    <property type="match status" value="1"/>
</dbReference>
<keyword evidence="2" id="KW-1133">Transmembrane helix</keyword>
<dbReference type="InterPro" id="IPR003715">
    <property type="entry name" value="Poly_export_N"/>
</dbReference>
<evidence type="ECO:0000259" key="4">
    <source>
        <dbReference type="Pfam" id="PF10531"/>
    </source>
</evidence>
<dbReference type="Proteomes" id="UP000027821">
    <property type="component" value="Unassembled WGS sequence"/>
</dbReference>
<protein>
    <submittedName>
        <fullName evidence="5">Membrane protein</fullName>
    </submittedName>
</protein>
<feature type="domain" description="Soluble ligand binding" evidence="4">
    <location>
        <begin position="142"/>
        <end position="195"/>
    </location>
</feature>
<evidence type="ECO:0000259" key="3">
    <source>
        <dbReference type="Pfam" id="PF02563"/>
    </source>
</evidence>
<dbReference type="InterPro" id="IPR049712">
    <property type="entry name" value="Poly_export"/>
</dbReference>
<comment type="caution">
    <text evidence="5">The sequence shown here is derived from an EMBL/GenBank/DDBJ whole genome shotgun (WGS) entry which is preliminary data.</text>
</comment>
<keyword evidence="6" id="KW-1185">Reference proteome</keyword>
<keyword evidence="2" id="KW-0812">Transmembrane</keyword>
<dbReference type="PROSITE" id="PS51257">
    <property type="entry name" value="PROKAR_LIPOPROTEIN"/>
    <property type="match status" value="1"/>
</dbReference>